<comment type="caution">
    <text evidence="6">The sequence shown here is derived from an EMBL/GenBank/DDBJ whole genome shotgun (WGS) entry which is preliminary data.</text>
</comment>
<evidence type="ECO:0000313" key="6">
    <source>
        <dbReference type="EMBL" id="KAK2582882.1"/>
    </source>
</evidence>
<dbReference type="InterPro" id="IPR001478">
    <property type="entry name" value="PDZ"/>
</dbReference>
<dbReference type="InterPro" id="IPR013083">
    <property type="entry name" value="Znf_RING/FYVE/PHD"/>
</dbReference>
<dbReference type="InterPro" id="IPR041489">
    <property type="entry name" value="PDZ_6"/>
</dbReference>
<reference evidence="6" key="2">
    <citation type="journal article" date="2023" name="Commun. Biol.">
        <title>Intrasexual cuticular hydrocarbon dimorphism in a wasp sheds light on hydrocarbon biosynthesis genes in Hymenoptera.</title>
        <authorList>
            <person name="Moris V.C."/>
            <person name="Podsiadlowski L."/>
            <person name="Martin S."/>
            <person name="Oeyen J.P."/>
            <person name="Donath A."/>
            <person name="Petersen M."/>
            <person name="Wilbrandt J."/>
            <person name="Misof B."/>
            <person name="Liedtke D."/>
            <person name="Thamm M."/>
            <person name="Scheiner R."/>
            <person name="Schmitt T."/>
            <person name="Niehuis O."/>
        </authorList>
    </citation>
    <scope>NUCLEOTIDE SEQUENCE</scope>
    <source>
        <strain evidence="6">GBR_01_08_01A</strain>
    </source>
</reference>
<sequence length="523" mass="57676">MSYSCGTELPIEAAGLKITMTSVPTTEKIILKFDEMKNEPFATHGKSCGFHLTKSKWDPYPWVGSVERESIADRAGLRPGDCLLDVDDTNVLGLKMKDVGALINGRENGRDVNLRVWRYESHLHKKEEDEEEIGVALKGPLPEVAAKLANALSGTIRCLECPVCLENATPPVSQCVHGHILCVDCRPKASRCPVCRVRLGQGRCLVAEKVHKVIRDTFRTSHDVTENGSSSSTTKNLMGRLFGGRHKTNAGGKANQRNGDILPKPRRLLLTKLFLGGLEKAASTENLTTVPRQTGDALSIHRSIQVDRDDFNVEKLSSYDRAKSASTGELSLERGNSRIIVNSCESDAGSLNTSRSMTLSVPHTPLWGGSTDSISNVHLTCPLSKRRNCGEVLTSDTLLEHLSISHEGPQVHFYAGKVQIPFPLPFGSDAVYVLHYAGDRFFFQHENETLWMTSTLGKSNAWEWTLRGWGSDGTEIKLRRNVASLEYPLTLLPEHIAPLPRALSIDTIDVQLLEYQTADKSDV</sequence>
<dbReference type="InterPro" id="IPR049548">
    <property type="entry name" value="Sina-like_RING"/>
</dbReference>
<keyword evidence="7" id="KW-1185">Reference proteome</keyword>
<accession>A0AAD9RNB8</accession>
<name>A0AAD9RNB8_9HYME</name>
<evidence type="ECO:0000256" key="1">
    <source>
        <dbReference type="ARBA" id="ARBA00022723"/>
    </source>
</evidence>
<keyword evidence="1" id="KW-0479">Metal-binding</keyword>
<dbReference type="PROSITE" id="PS50089">
    <property type="entry name" value="ZF_RING_2"/>
    <property type="match status" value="1"/>
</dbReference>
<dbReference type="InterPro" id="IPR001841">
    <property type="entry name" value="Znf_RING"/>
</dbReference>
<dbReference type="PANTHER" id="PTHR45877:SF2">
    <property type="entry name" value="E3 UBIQUITIN-PROTEIN LIGASE SINA-RELATED"/>
    <property type="match status" value="1"/>
</dbReference>
<dbReference type="Pfam" id="PF17820">
    <property type="entry name" value="PDZ_6"/>
    <property type="match status" value="1"/>
</dbReference>
<evidence type="ECO:0000256" key="2">
    <source>
        <dbReference type="ARBA" id="ARBA00022771"/>
    </source>
</evidence>
<dbReference type="GO" id="GO:0031624">
    <property type="term" value="F:ubiquitin conjugating enzyme binding"/>
    <property type="evidence" value="ECO:0007669"/>
    <property type="project" value="TreeGrafter"/>
</dbReference>
<reference evidence="6" key="1">
    <citation type="submission" date="2021-08" db="EMBL/GenBank/DDBJ databases">
        <authorList>
            <person name="Misof B."/>
            <person name="Oliver O."/>
            <person name="Podsiadlowski L."/>
            <person name="Donath A."/>
            <person name="Peters R."/>
            <person name="Mayer C."/>
            <person name="Rust J."/>
            <person name="Gunkel S."/>
            <person name="Lesny P."/>
            <person name="Martin S."/>
            <person name="Oeyen J.P."/>
            <person name="Petersen M."/>
            <person name="Panagiotis P."/>
            <person name="Wilbrandt J."/>
            <person name="Tanja T."/>
        </authorList>
    </citation>
    <scope>NUCLEOTIDE SEQUENCE</scope>
    <source>
        <strain evidence="6">GBR_01_08_01A</strain>
        <tissue evidence="6">Thorax + abdomen</tissue>
    </source>
</reference>
<keyword evidence="3" id="KW-0862">Zinc</keyword>
<evidence type="ECO:0000313" key="7">
    <source>
        <dbReference type="Proteomes" id="UP001258017"/>
    </source>
</evidence>
<dbReference type="SUPFAM" id="SSF50156">
    <property type="entry name" value="PDZ domain-like"/>
    <property type="match status" value="1"/>
</dbReference>
<dbReference type="Gene3D" id="3.30.40.10">
    <property type="entry name" value="Zinc/RING finger domain, C3HC4 (zinc finger)"/>
    <property type="match status" value="1"/>
</dbReference>
<dbReference type="GO" id="GO:0008270">
    <property type="term" value="F:zinc ion binding"/>
    <property type="evidence" value="ECO:0007669"/>
    <property type="project" value="UniProtKB-KW"/>
</dbReference>
<dbReference type="GO" id="GO:0061630">
    <property type="term" value="F:ubiquitin protein ligase activity"/>
    <property type="evidence" value="ECO:0007669"/>
    <property type="project" value="TreeGrafter"/>
</dbReference>
<dbReference type="InterPro" id="IPR036034">
    <property type="entry name" value="PDZ_sf"/>
</dbReference>
<dbReference type="SUPFAM" id="SSF57850">
    <property type="entry name" value="RING/U-box"/>
    <property type="match status" value="1"/>
</dbReference>
<feature type="domain" description="RING-type" evidence="5">
    <location>
        <begin position="161"/>
        <end position="196"/>
    </location>
</feature>
<protein>
    <recommendedName>
        <fullName evidence="5">RING-type domain-containing protein</fullName>
    </recommendedName>
</protein>
<dbReference type="GO" id="GO:0005737">
    <property type="term" value="C:cytoplasm"/>
    <property type="evidence" value="ECO:0007669"/>
    <property type="project" value="TreeGrafter"/>
</dbReference>
<dbReference type="SMART" id="SM00228">
    <property type="entry name" value="PDZ"/>
    <property type="match status" value="1"/>
</dbReference>
<dbReference type="PANTHER" id="PTHR45877">
    <property type="entry name" value="E3 UBIQUITIN-PROTEIN LIGASE SIAH2"/>
    <property type="match status" value="1"/>
</dbReference>
<dbReference type="InterPro" id="IPR004162">
    <property type="entry name" value="SINA-like_animal"/>
</dbReference>
<dbReference type="Pfam" id="PF21362">
    <property type="entry name" value="Sina_RING"/>
    <property type="match status" value="1"/>
</dbReference>
<dbReference type="Gene3D" id="2.30.42.10">
    <property type="match status" value="1"/>
</dbReference>
<dbReference type="EMBL" id="JAIFRP010000030">
    <property type="protein sequence ID" value="KAK2582882.1"/>
    <property type="molecule type" value="Genomic_DNA"/>
</dbReference>
<dbReference type="AlphaFoldDB" id="A0AAD9RNB8"/>
<evidence type="ECO:0000256" key="3">
    <source>
        <dbReference type="ARBA" id="ARBA00022833"/>
    </source>
</evidence>
<evidence type="ECO:0000259" key="5">
    <source>
        <dbReference type="PROSITE" id="PS50089"/>
    </source>
</evidence>
<organism evidence="6 7">
    <name type="scientific">Odynerus spinipes</name>
    <dbReference type="NCBI Taxonomy" id="1348599"/>
    <lineage>
        <taxon>Eukaryota</taxon>
        <taxon>Metazoa</taxon>
        <taxon>Ecdysozoa</taxon>
        <taxon>Arthropoda</taxon>
        <taxon>Hexapoda</taxon>
        <taxon>Insecta</taxon>
        <taxon>Pterygota</taxon>
        <taxon>Neoptera</taxon>
        <taxon>Endopterygota</taxon>
        <taxon>Hymenoptera</taxon>
        <taxon>Apocrita</taxon>
        <taxon>Aculeata</taxon>
        <taxon>Vespoidea</taxon>
        <taxon>Vespidae</taxon>
        <taxon>Eumeninae</taxon>
        <taxon>Odynerus</taxon>
    </lineage>
</organism>
<dbReference type="GO" id="GO:0043161">
    <property type="term" value="P:proteasome-mediated ubiquitin-dependent protein catabolic process"/>
    <property type="evidence" value="ECO:0007669"/>
    <property type="project" value="TreeGrafter"/>
</dbReference>
<evidence type="ECO:0000256" key="4">
    <source>
        <dbReference type="PROSITE-ProRule" id="PRU00175"/>
    </source>
</evidence>
<dbReference type="Proteomes" id="UP001258017">
    <property type="component" value="Unassembled WGS sequence"/>
</dbReference>
<gene>
    <name evidence="6" type="ORF">KPH14_008958</name>
</gene>
<proteinExistence type="predicted"/>
<keyword evidence="2 4" id="KW-0863">Zinc-finger</keyword>